<dbReference type="Pfam" id="PF04909">
    <property type="entry name" value="Amidohydro_2"/>
    <property type="match status" value="1"/>
</dbReference>
<dbReference type="InterPro" id="IPR006680">
    <property type="entry name" value="Amidohydro-rel"/>
</dbReference>
<feature type="domain" description="Amidohydrolase-related" evidence="2">
    <location>
        <begin position="56"/>
        <end position="327"/>
    </location>
</feature>
<dbReference type="Proteomes" id="UP001301731">
    <property type="component" value="Chromosome"/>
</dbReference>
<dbReference type="CDD" id="cd01311">
    <property type="entry name" value="PDC_hydrolase"/>
    <property type="match status" value="1"/>
</dbReference>
<feature type="region of interest" description="Disordered" evidence="1">
    <location>
        <begin position="1"/>
        <end position="20"/>
    </location>
</feature>
<dbReference type="Gene3D" id="3.20.20.140">
    <property type="entry name" value="Metal-dependent hydrolases"/>
    <property type="match status" value="1"/>
</dbReference>
<keyword evidence="4" id="KW-1185">Reference proteome</keyword>
<reference evidence="3 4" key="1">
    <citation type="submission" date="2023-10" db="EMBL/GenBank/DDBJ databases">
        <title>The genome sequence of Streptomyces sp. HUAS YS2.</title>
        <authorList>
            <person name="Mo P."/>
        </authorList>
    </citation>
    <scope>NUCLEOTIDE SEQUENCE [LARGE SCALE GENOMIC DNA]</scope>
    <source>
        <strain evidence="3 4">HUAS YS2</strain>
    </source>
</reference>
<dbReference type="RefSeq" id="WP_318102223.1">
    <property type="nucleotide sequence ID" value="NZ_CP137573.1"/>
</dbReference>
<organism evidence="3 4">
    <name type="scientific">Streptomyces solicathayae</name>
    <dbReference type="NCBI Taxonomy" id="3081768"/>
    <lineage>
        <taxon>Bacteria</taxon>
        <taxon>Bacillati</taxon>
        <taxon>Actinomycetota</taxon>
        <taxon>Actinomycetes</taxon>
        <taxon>Kitasatosporales</taxon>
        <taxon>Streptomycetaceae</taxon>
        <taxon>Streptomyces</taxon>
    </lineage>
</organism>
<evidence type="ECO:0000259" key="2">
    <source>
        <dbReference type="Pfam" id="PF04909"/>
    </source>
</evidence>
<dbReference type="PANTHER" id="PTHR35563:SF2">
    <property type="entry name" value="BARREL METAL-DEPENDENT HYDROLASE, PUTATIVE (AFU_ORTHOLOGUE AFUA_1G16240)-RELATED"/>
    <property type="match status" value="1"/>
</dbReference>
<dbReference type="SUPFAM" id="SSF51556">
    <property type="entry name" value="Metallo-dependent hydrolases"/>
    <property type="match status" value="1"/>
</dbReference>
<dbReference type="PANTHER" id="PTHR35563">
    <property type="entry name" value="BARREL METAL-DEPENDENT HYDROLASE, PUTATIVE (AFU_ORTHOLOGUE AFUA_1G16240)-RELATED"/>
    <property type="match status" value="1"/>
</dbReference>
<evidence type="ECO:0000313" key="3">
    <source>
        <dbReference type="EMBL" id="WOX21338.1"/>
    </source>
</evidence>
<dbReference type="InterPro" id="IPR052358">
    <property type="entry name" value="Aro_Compnd_Degr_Hydrolases"/>
</dbReference>
<proteinExistence type="predicted"/>
<evidence type="ECO:0000313" key="4">
    <source>
        <dbReference type="Proteomes" id="UP001301731"/>
    </source>
</evidence>
<dbReference type="InterPro" id="IPR047874">
    <property type="entry name" value="GLI/LigI"/>
</dbReference>
<evidence type="ECO:0000256" key="1">
    <source>
        <dbReference type="SAM" id="MobiDB-lite"/>
    </source>
</evidence>
<name>A0ABZ0LPB5_9ACTN</name>
<accession>A0ABZ0LPB5</accession>
<gene>
    <name evidence="3" type="ORF">R2D22_08040</name>
</gene>
<protein>
    <submittedName>
        <fullName evidence="3">Amidohydrolase family protein</fullName>
    </submittedName>
</protein>
<dbReference type="InterPro" id="IPR032466">
    <property type="entry name" value="Metal_Hydrolase"/>
</dbReference>
<sequence>MTNSEQTPGAPAFEQTPGAPAFEQTLDAPAFEQTPGWLDWYAGPSRPRFRVPEGAVDAHCHVFGPGAEFPYAPERKYTPCDASKEQLFALRDHLGLARNVVVQATCHGADNRALVDALRTSGGLARGVATVRRDVTDAELRELHEAGVRGVRFNFVKRLVDAAPRQDLRDIVEKIAPYGWHVVVYFEAADLADLRDFFLSIPVPLVVDHMGRPDVTKAPDGPEFETFLNFLRARPDIWCKVSCPERLTESGPPALDGERHAYRDVIPFARRVVEEFPDRVLWGTDWPHPNLTDHMPDDGLLVDLVPDIAPTAALQHRLLVANPMRLYWPDAD</sequence>
<dbReference type="EMBL" id="CP137573">
    <property type="protein sequence ID" value="WOX21338.1"/>
    <property type="molecule type" value="Genomic_DNA"/>
</dbReference>